<dbReference type="SUPFAM" id="SSF53474">
    <property type="entry name" value="alpha/beta-Hydrolases"/>
    <property type="match status" value="1"/>
</dbReference>
<dbReference type="RefSeq" id="WP_307204423.1">
    <property type="nucleotide sequence ID" value="NZ_JAUSSU010000005.1"/>
</dbReference>
<keyword evidence="3" id="KW-1185">Reference proteome</keyword>
<reference evidence="2 3" key="1">
    <citation type="submission" date="2023-07" db="EMBL/GenBank/DDBJ databases">
        <title>Sorghum-associated microbial communities from plants grown in Nebraska, USA.</title>
        <authorList>
            <person name="Schachtman D."/>
        </authorList>
    </citation>
    <scope>NUCLEOTIDE SEQUENCE [LARGE SCALE GENOMIC DNA]</scope>
    <source>
        <strain evidence="2 3">CC482</strain>
    </source>
</reference>
<dbReference type="EMBL" id="JAUSSU010000005">
    <property type="protein sequence ID" value="MDQ0113290.1"/>
    <property type="molecule type" value="Genomic_DNA"/>
</dbReference>
<proteinExistence type="predicted"/>
<evidence type="ECO:0000313" key="2">
    <source>
        <dbReference type="EMBL" id="MDQ0113290.1"/>
    </source>
</evidence>
<comment type="caution">
    <text evidence="2">The sequence shown here is derived from an EMBL/GenBank/DDBJ whole genome shotgun (WGS) entry which is preliminary data.</text>
</comment>
<accession>A0ABT9U3L4</accession>
<name>A0ABT9U3L4_PAEHA</name>
<sequence length="256" mass="28021">MKSIPKTKIDTPSGKLEYARSGKDGPAVILINGGSGPIEGWYRVFHEVAEATTVVAYNRLGVGGSDKPSTPQHGEAIVTALRQLLQKANILPPYILVGHSLGGLYANLFARQYPNEVAGVVLLDSSHPLDLSMNETQTPFIRGINRILGLFDPLSPGRKWNEVNFVEQTVEQIEKAGSFPDVPLVVVSGGKKPPMMPEHAMEIRKNNQLDLVRLNKQGKQITASRSGHFPQLTEPELVIQAVLDCVHIARKNLLRV</sequence>
<evidence type="ECO:0000259" key="1">
    <source>
        <dbReference type="Pfam" id="PF00561"/>
    </source>
</evidence>
<dbReference type="InterPro" id="IPR029058">
    <property type="entry name" value="AB_hydrolase_fold"/>
</dbReference>
<dbReference type="Gene3D" id="3.40.50.1820">
    <property type="entry name" value="alpha/beta hydrolase"/>
    <property type="match status" value="1"/>
</dbReference>
<protein>
    <submittedName>
        <fullName evidence="2">Pimeloyl-ACP methyl ester carboxylesterase</fullName>
    </submittedName>
</protein>
<dbReference type="Proteomes" id="UP001229346">
    <property type="component" value="Unassembled WGS sequence"/>
</dbReference>
<dbReference type="PANTHER" id="PTHR43798:SF33">
    <property type="entry name" value="HYDROLASE, PUTATIVE (AFU_ORTHOLOGUE AFUA_2G14860)-RELATED"/>
    <property type="match status" value="1"/>
</dbReference>
<dbReference type="PANTHER" id="PTHR43798">
    <property type="entry name" value="MONOACYLGLYCEROL LIPASE"/>
    <property type="match status" value="1"/>
</dbReference>
<gene>
    <name evidence="2" type="ORF">J2T15_002731</name>
</gene>
<evidence type="ECO:0000313" key="3">
    <source>
        <dbReference type="Proteomes" id="UP001229346"/>
    </source>
</evidence>
<dbReference type="InterPro" id="IPR050266">
    <property type="entry name" value="AB_hydrolase_sf"/>
</dbReference>
<organism evidence="2 3">
    <name type="scientific">Paenibacillus harenae</name>
    <dbReference type="NCBI Taxonomy" id="306543"/>
    <lineage>
        <taxon>Bacteria</taxon>
        <taxon>Bacillati</taxon>
        <taxon>Bacillota</taxon>
        <taxon>Bacilli</taxon>
        <taxon>Bacillales</taxon>
        <taxon>Paenibacillaceae</taxon>
        <taxon>Paenibacillus</taxon>
    </lineage>
</organism>
<feature type="domain" description="AB hydrolase-1" evidence="1">
    <location>
        <begin position="26"/>
        <end position="131"/>
    </location>
</feature>
<dbReference type="InterPro" id="IPR000073">
    <property type="entry name" value="AB_hydrolase_1"/>
</dbReference>
<dbReference type="Pfam" id="PF00561">
    <property type="entry name" value="Abhydrolase_1"/>
    <property type="match status" value="1"/>
</dbReference>
<dbReference type="PRINTS" id="PR00111">
    <property type="entry name" value="ABHYDROLASE"/>
</dbReference>